<sequence>MLKIQAYKPGGKAEFGDEDFSIFNEGFENLINNPDSKLDNRIAVRMFLALRGIKGQLYQNLVEPYDNGFYKRADGKSHPVPWLRVPRFLRVLGFDKDIVSIRHDLDYYRGHVGDGQAIGGKAQRKKADIAYRESQNAVGERNWIIYTDYLGLRLFGWYSWKNHQFKRQTIDGYGTDDYFKDKDVIRSLDKTDVAKQT</sequence>
<name>A0AAU7NZ94_9GAMM</name>
<proteinExistence type="predicted"/>
<accession>A0AAU7NZ94</accession>
<protein>
    <submittedName>
        <fullName evidence="1">Uncharacterized protein</fullName>
    </submittedName>
</protein>
<evidence type="ECO:0000313" key="2">
    <source>
        <dbReference type="Proteomes" id="UP001225378"/>
    </source>
</evidence>
<evidence type="ECO:0000313" key="1">
    <source>
        <dbReference type="EMBL" id="XBS22278.1"/>
    </source>
</evidence>
<dbReference type="AlphaFoldDB" id="A0AAU7NZ94"/>
<dbReference type="Proteomes" id="UP001225378">
    <property type="component" value="Chromosome"/>
</dbReference>
<dbReference type="RefSeq" id="WP_305908745.1">
    <property type="nucleotide sequence ID" value="NZ_CP157743.1"/>
</dbReference>
<dbReference type="EMBL" id="CP157743">
    <property type="protein sequence ID" value="XBS22278.1"/>
    <property type="molecule type" value="Genomic_DNA"/>
</dbReference>
<keyword evidence="2" id="KW-1185">Reference proteome</keyword>
<gene>
    <name evidence="1" type="ORF">Q9L42_009160</name>
</gene>
<dbReference type="KEGG" id="mech:Q9L42_009160"/>
<reference evidence="1 2" key="1">
    <citation type="journal article" date="2024" name="Microbiology">
        <title>Methylomarinum rosea sp. nov., a novel halophilic methanotrophic bacterium from the hypersaline Lake Elton.</title>
        <authorList>
            <person name="Suleimanov R.Z."/>
            <person name="Oshkin I.Y."/>
            <person name="Danilova O.V."/>
            <person name="Suzina N.E."/>
            <person name="Dedysh S.N."/>
        </authorList>
    </citation>
    <scope>NUCLEOTIDE SEQUENCE [LARGE SCALE GENOMIC DNA]</scope>
    <source>
        <strain evidence="1 2">Ch1-1</strain>
    </source>
</reference>
<organism evidence="1 2">
    <name type="scientific">Methylomarinum roseum</name>
    <dbReference type="NCBI Taxonomy" id="3067653"/>
    <lineage>
        <taxon>Bacteria</taxon>
        <taxon>Pseudomonadati</taxon>
        <taxon>Pseudomonadota</taxon>
        <taxon>Gammaproteobacteria</taxon>
        <taxon>Methylococcales</taxon>
        <taxon>Methylococcaceae</taxon>
        <taxon>Methylomarinum</taxon>
    </lineage>
</organism>